<dbReference type="InParanoid" id="A0A3Q3GGS6"/>
<keyword evidence="6" id="KW-0805">Transcription regulation</keyword>
<evidence type="ECO:0000259" key="12">
    <source>
        <dbReference type="PROSITE" id="PS50157"/>
    </source>
</evidence>
<dbReference type="GO" id="GO:0005634">
    <property type="term" value="C:nucleus"/>
    <property type="evidence" value="ECO:0007669"/>
    <property type="project" value="UniProtKB-SubCell"/>
</dbReference>
<feature type="region of interest" description="Disordered" evidence="10">
    <location>
        <begin position="125"/>
        <end position="233"/>
    </location>
</feature>
<proteinExistence type="predicted"/>
<sequence>MFSTASIRCSASLTQSVTSFKLWEILALISCTIFSIFSSIIAAIFAVIVSRALVSLGSASELASHALAAGLASPFSGEAAGESFFLESCLGGILLQNWSKDITWSSYSALLQSFSPKGIVKPMLQDNVSQKSPVESRASDRLLRNSGQKGSKEDGEQCGTSEDFSALSSARSPADSNHEEDDNEVEEEEEEEWKPDKEEKEEKVDSSEITKRKRVKDSGVKSKRRKQIKSSVKVASDSSGVPVSCKVCRALSGSENMLIKHSWSHVEDPERLCGVCGEQSETPEELRTHLKSHKKTFSCDVCGKNFLSVVGFQRHAVLHTGEKPYECDVCLKKYASKNTLRNHRLVHVEEKPHRCDVCDKTFVFKQQLRTHAVSHTGEKPYTCDLCGKSTFAIERTLKSHRLGHVEEKPHKCHVCQKSFAFKQLLMNHSRSHTGEKPYTCDLCGKSVSDFRSLSRHKMSHSGRKRYSYPFF</sequence>
<feature type="transmembrane region" description="Helical" evidence="11">
    <location>
        <begin position="25"/>
        <end position="49"/>
    </location>
</feature>
<evidence type="ECO:0000313" key="13">
    <source>
        <dbReference type="Ensembl" id="ENSLBEP00000032436.1"/>
    </source>
</evidence>
<protein>
    <recommendedName>
        <fullName evidence="12">C2H2-type domain-containing protein</fullName>
    </recommendedName>
</protein>
<keyword evidence="3" id="KW-0677">Repeat</keyword>
<evidence type="ECO:0000313" key="14">
    <source>
        <dbReference type="Proteomes" id="UP000261660"/>
    </source>
</evidence>
<feature type="compositionally biased region" description="Basic and acidic residues" evidence="10">
    <location>
        <begin position="194"/>
        <end position="220"/>
    </location>
</feature>
<dbReference type="PROSITE" id="PS00028">
    <property type="entry name" value="ZINC_FINGER_C2H2_1"/>
    <property type="match status" value="5"/>
</dbReference>
<keyword evidence="14" id="KW-1185">Reference proteome</keyword>
<dbReference type="STRING" id="56723.ENSLBEP00000032436"/>
<dbReference type="PANTHER" id="PTHR23235">
    <property type="entry name" value="KRUEPPEL-LIKE TRANSCRIPTION FACTOR"/>
    <property type="match status" value="1"/>
</dbReference>
<evidence type="ECO:0000256" key="6">
    <source>
        <dbReference type="ARBA" id="ARBA00023015"/>
    </source>
</evidence>
<comment type="subcellular location">
    <subcellularLocation>
        <location evidence="1">Nucleus</location>
    </subcellularLocation>
</comment>
<organism evidence="13 14">
    <name type="scientific">Labrus bergylta</name>
    <name type="common">ballan wrasse</name>
    <dbReference type="NCBI Taxonomy" id="56723"/>
    <lineage>
        <taxon>Eukaryota</taxon>
        <taxon>Metazoa</taxon>
        <taxon>Chordata</taxon>
        <taxon>Craniata</taxon>
        <taxon>Vertebrata</taxon>
        <taxon>Euteleostomi</taxon>
        <taxon>Actinopterygii</taxon>
        <taxon>Neopterygii</taxon>
        <taxon>Teleostei</taxon>
        <taxon>Neoteleostei</taxon>
        <taxon>Acanthomorphata</taxon>
        <taxon>Eupercaria</taxon>
        <taxon>Labriformes</taxon>
        <taxon>Labridae</taxon>
        <taxon>Labrus</taxon>
    </lineage>
</organism>
<evidence type="ECO:0000256" key="11">
    <source>
        <dbReference type="SAM" id="Phobius"/>
    </source>
</evidence>
<keyword evidence="2" id="KW-0479">Metal-binding</keyword>
<evidence type="ECO:0000256" key="10">
    <source>
        <dbReference type="SAM" id="MobiDB-lite"/>
    </source>
</evidence>
<keyword evidence="7" id="KW-0804">Transcription</keyword>
<reference evidence="13" key="2">
    <citation type="submission" date="2025-09" db="UniProtKB">
        <authorList>
            <consortium name="Ensembl"/>
        </authorList>
    </citation>
    <scope>IDENTIFICATION</scope>
</reference>
<dbReference type="Ensembl" id="ENSLBET00000033882.1">
    <property type="protein sequence ID" value="ENSLBEP00000032436.1"/>
    <property type="gene ID" value="ENSLBEG00000024454.1"/>
</dbReference>
<feature type="compositionally biased region" description="Acidic residues" evidence="10">
    <location>
        <begin position="178"/>
        <end position="193"/>
    </location>
</feature>
<dbReference type="SMART" id="SM00355">
    <property type="entry name" value="ZnF_C2H2"/>
    <property type="match status" value="8"/>
</dbReference>
<feature type="domain" description="C2H2-type" evidence="12">
    <location>
        <begin position="353"/>
        <end position="380"/>
    </location>
</feature>
<dbReference type="GO" id="GO:0008270">
    <property type="term" value="F:zinc ion binding"/>
    <property type="evidence" value="ECO:0007669"/>
    <property type="project" value="UniProtKB-KW"/>
</dbReference>
<reference evidence="13" key="1">
    <citation type="submission" date="2025-08" db="UniProtKB">
        <authorList>
            <consortium name="Ensembl"/>
        </authorList>
    </citation>
    <scope>IDENTIFICATION</scope>
</reference>
<evidence type="ECO:0000256" key="9">
    <source>
        <dbReference type="PROSITE-ProRule" id="PRU00042"/>
    </source>
</evidence>
<evidence type="ECO:0000256" key="5">
    <source>
        <dbReference type="ARBA" id="ARBA00022833"/>
    </source>
</evidence>
<dbReference type="GO" id="GO:0000981">
    <property type="term" value="F:DNA-binding transcription factor activity, RNA polymerase II-specific"/>
    <property type="evidence" value="ECO:0007669"/>
    <property type="project" value="TreeGrafter"/>
</dbReference>
<feature type="compositionally biased region" description="Polar residues" evidence="10">
    <location>
        <begin position="158"/>
        <end position="175"/>
    </location>
</feature>
<keyword evidence="11" id="KW-0812">Transmembrane</keyword>
<evidence type="ECO:0000256" key="8">
    <source>
        <dbReference type="ARBA" id="ARBA00023242"/>
    </source>
</evidence>
<dbReference type="InterPro" id="IPR036236">
    <property type="entry name" value="Znf_C2H2_sf"/>
</dbReference>
<evidence type="ECO:0000256" key="1">
    <source>
        <dbReference type="ARBA" id="ARBA00004123"/>
    </source>
</evidence>
<name>A0A3Q3GGS6_9LABR</name>
<dbReference type="AlphaFoldDB" id="A0A3Q3GGS6"/>
<dbReference type="GeneTree" id="ENSGT00940000172304"/>
<dbReference type="FunFam" id="3.30.160.60:FF:000100">
    <property type="entry name" value="Zinc finger 45-like"/>
    <property type="match status" value="1"/>
</dbReference>
<feature type="domain" description="C2H2-type" evidence="12">
    <location>
        <begin position="438"/>
        <end position="465"/>
    </location>
</feature>
<dbReference type="PROSITE" id="PS50157">
    <property type="entry name" value="ZINC_FINGER_C2H2_2"/>
    <property type="match status" value="6"/>
</dbReference>
<dbReference type="Pfam" id="PF00096">
    <property type="entry name" value="zf-C2H2"/>
    <property type="match status" value="3"/>
</dbReference>
<feature type="domain" description="C2H2-type" evidence="12">
    <location>
        <begin position="381"/>
        <end position="409"/>
    </location>
</feature>
<dbReference type="PANTHER" id="PTHR23235:SF120">
    <property type="entry name" value="KRUPPEL-LIKE FACTOR 15"/>
    <property type="match status" value="1"/>
</dbReference>
<keyword evidence="11" id="KW-0472">Membrane</keyword>
<keyword evidence="8" id="KW-0539">Nucleus</keyword>
<dbReference type="FunFam" id="3.30.160.60:FF:001289">
    <property type="entry name" value="Zinc finger protein 574"/>
    <property type="match status" value="2"/>
</dbReference>
<evidence type="ECO:0000256" key="4">
    <source>
        <dbReference type="ARBA" id="ARBA00022771"/>
    </source>
</evidence>
<dbReference type="Proteomes" id="UP000261660">
    <property type="component" value="Unplaced"/>
</dbReference>
<dbReference type="SUPFAM" id="SSF57667">
    <property type="entry name" value="beta-beta-alpha zinc fingers"/>
    <property type="match status" value="5"/>
</dbReference>
<dbReference type="Gene3D" id="3.30.160.60">
    <property type="entry name" value="Classic Zinc Finger"/>
    <property type="match status" value="7"/>
</dbReference>
<feature type="domain" description="C2H2-type" evidence="12">
    <location>
        <begin position="410"/>
        <end position="437"/>
    </location>
</feature>
<feature type="domain" description="C2H2-type" evidence="12">
    <location>
        <begin position="325"/>
        <end position="352"/>
    </location>
</feature>
<evidence type="ECO:0000256" key="3">
    <source>
        <dbReference type="ARBA" id="ARBA00022737"/>
    </source>
</evidence>
<dbReference type="FunFam" id="3.30.160.60:FF:000340">
    <property type="entry name" value="zinc finger protein 473 isoform X1"/>
    <property type="match status" value="1"/>
</dbReference>
<dbReference type="FunFam" id="3.30.160.60:FF:000671">
    <property type="entry name" value="Zinc finger protein 26"/>
    <property type="match status" value="1"/>
</dbReference>
<dbReference type="GO" id="GO:0000978">
    <property type="term" value="F:RNA polymerase II cis-regulatory region sequence-specific DNA binding"/>
    <property type="evidence" value="ECO:0007669"/>
    <property type="project" value="TreeGrafter"/>
</dbReference>
<accession>A0A3Q3GGS6</accession>
<dbReference type="InterPro" id="IPR013087">
    <property type="entry name" value="Znf_C2H2_type"/>
</dbReference>
<keyword evidence="11" id="KW-1133">Transmembrane helix</keyword>
<feature type="domain" description="C2H2-type" evidence="12">
    <location>
        <begin position="297"/>
        <end position="324"/>
    </location>
</feature>
<evidence type="ECO:0000256" key="2">
    <source>
        <dbReference type="ARBA" id="ARBA00022723"/>
    </source>
</evidence>
<keyword evidence="5" id="KW-0862">Zinc</keyword>
<keyword evidence="4 9" id="KW-0863">Zinc-finger</keyword>
<evidence type="ECO:0000256" key="7">
    <source>
        <dbReference type="ARBA" id="ARBA00023163"/>
    </source>
</evidence>